<dbReference type="GO" id="GO:0016491">
    <property type="term" value="F:oxidoreductase activity"/>
    <property type="evidence" value="ECO:0007669"/>
    <property type="project" value="UniProtKB-KW"/>
</dbReference>
<dbReference type="GO" id="GO:0046872">
    <property type="term" value="F:metal ion binding"/>
    <property type="evidence" value="ECO:0007669"/>
    <property type="project" value="UniProtKB-KW"/>
</dbReference>
<dbReference type="Pfam" id="PF03171">
    <property type="entry name" value="2OG-FeII_Oxy"/>
    <property type="match status" value="1"/>
</dbReference>
<comment type="similarity">
    <text evidence="1">Belongs to the iron/ascorbate-dependent oxidoreductase family.</text>
</comment>
<dbReference type="Gene3D" id="2.60.120.330">
    <property type="entry name" value="B-lactam Antibiotic, Isopenicillin N Synthase, Chain"/>
    <property type="match status" value="1"/>
</dbReference>
<accession>A0A0G4G7U0</accession>
<sequence length="456" mass="50337">MTTEEAPAASTYFSLENSLCPPPGEPPDECLAARRFSPLVLSSEGSGGLGDRSPLEELIERLRCFGFAVLKVSAQEGEVVRDALAGSRTFFEADVSTKETFKCSAKLGFKQHLPTKERLQFQHTDSASKWLQSLRIGEEKCGEKLEKVRKVFNSLAWEVLKAVVSLKDGPLHMEADSFGEFICAYWKAPPSQSDGEEFSHPFENGKSTFNVYHYFNKPEEDGGKEEVEEGGNCSEHIDPGLLTVLSCPEIPGLEIFDPHASEWTLVEPRLLQESLTEQAGGQVLLVLAGQSLSRLSGGRIWGCLHRVSTPPEASGKPRVNMVYEVRPSVPLYYSWGSVEEEKERSRRLASFSAASARYDRQKQKQNSTLKKDESDGNRPANSTPTDGLPAYQEDEAENFRQPINQSEDEPPEQRTRDLKLLCVQNLAVDGKNEAGGSKSHVSGQNSSFTQLGSTAN</sequence>
<dbReference type="PROSITE" id="PS51471">
    <property type="entry name" value="FE2OG_OXY"/>
    <property type="match status" value="1"/>
</dbReference>
<gene>
    <name evidence="4" type="ORF">Cvel_20655</name>
</gene>
<feature type="region of interest" description="Disordered" evidence="2">
    <location>
        <begin position="354"/>
        <end position="456"/>
    </location>
</feature>
<protein>
    <recommendedName>
        <fullName evidence="3">Fe2OG dioxygenase domain-containing protein</fullName>
    </recommendedName>
</protein>
<keyword evidence="1" id="KW-0408">Iron</keyword>
<evidence type="ECO:0000256" key="2">
    <source>
        <dbReference type="SAM" id="MobiDB-lite"/>
    </source>
</evidence>
<organism evidence="4">
    <name type="scientific">Chromera velia CCMP2878</name>
    <dbReference type="NCBI Taxonomy" id="1169474"/>
    <lineage>
        <taxon>Eukaryota</taxon>
        <taxon>Sar</taxon>
        <taxon>Alveolata</taxon>
        <taxon>Colpodellida</taxon>
        <taxon>Chromeraceae</taxon>
        <taxon>Chromera</taxon>
    </lineage>
</organism>
<feature type="compositionally biased region" description="Polar residues" evidence="2">
    <location>
        <begin position="439"/>
        <end position="456"/>
    </location>
</feature>
<dbReference type="AlphaFoldDB" id="A0A0G4G7U0"/>
<proteinExistence type="inferred from homology"/>
<feature type="domain" description="Fe2OG dioxygenase" evidence="3">
    <location>
        <begin position="197"/>
        <end position="327"/>
    </location>
</feature>
<dbReference type="InterPro" id="IPR027443">
    <property type="entry name" value="IPNS-like_sf"/>
</dbReference>
<keyword evidence="1" id="KW-0479">Metal-binding</keyword>
<feature type="region of interest" description="Disordered" evidence="2">
    <location>
        <begin position="1"/>
        <end position="26"/>
    </location>
</feature>
<dbReference type="VEuPathDB" id="CryptoDB:Cvel_20655"/>
<evidence type="ECO:0000313" key="4">
    <source>
        <dbReference type="EMBL" id="CEM24724.1"/>
    </source>
</evidence>
<dbReference type="InterPro" id="IPR044861">
    <property type="entry name" value="IPNS-like_FE2OG_OXY"/>
</dbReference>
<dbReference type="InterPro" id="IPR050231">
    <property type="entry name" value="Iron_ascorbate_oxido_reductase"/>
</dbReference>
<reference evidence="4" key="1">
    <citation type="submission" date="2014-11" db="EMBL/GenBank/DDBJ databases">
        <authorList>
            <person name="Otto D Thomas"/>
            <person name="Naeem Raeece"/>
        </authorList>
    </citation>
    <scope>NUCLEOTIDE SEQUENCE</scope>
</reference>
<dbReference type="InterPro" id="IPR005123">
    <property type="entry name" value="Oxoglu/Fe-dep_dioxygenase_dom"/>
</dbReference>
<dbReference type="EMBL" id="CDMZ01000964">
    <property type="protein sequence ID" value="CEM24724.1"/>
    <property type="molecule type" value="Genomic_DNA"/>
</dbReference>
<dbReference type="PANTHER" id="PTHR47990">
    <property type="entry name" value="2-OXOGLUTARATE (2OG) AND FE(II)-DEPENDENT OXYGENASE SUPERFAMILY PROTEIN-RELATED"/>
    <property type="match status" value="1"/>
</dbReference>
<dbReference type="SUPFAM" id="SSF51197">
    <property type="entry name" value="Clavaminate synthase-like"/>
    <property type="match status" value="1"/>
</dbReference>
<name>A0A0G4G7U0_9ALVE</name>
<evidence type="ECO:0000259" key="3">
    <source>
        <dbReference type="PROSITE" id="PS51471"/>
    </source>
</evidence>
<keyword evidence="1" id="KW-0560">Oxidoreductase</keyword>
<evidence type="ECO:0000256" key="1">
    <source>
        <dbReference type="RuleBase" id="RU003682"/>
    </source>
</evidence>